<dbReference type="Pfam" id="PF06522">
    <property type="entry name" value="B12D"/>
    <property type="match status" value="1"/>
</dbReference>
<gene>
    <name evidence="12" type="ORF">A9F13_09g01441</name>
</gene>
<evidence type="ECO:0000256" key="7">
    <source>
        <dbReference type="ARBA" id="ARBA00023128"/>
    </source>
</evidence>
<feature type="transmembrane region" description="Helical" evidence="11">
    <location>
        <begin position="365"/>
        <end position="384"/>
    </location>
</feature>
<feature type="repeat" description="Solcar" evidence="9">
    <location>
        <begin position="50"/>
        <end position="138"/>
    </location>
</feature>
<sequence>MFVPHTDVLTPGAETQILVRTNFSSTFPVLDAMVKQESELFSAFKRTIKQDSNASLIAGGISGAVSRTIVSPFERAKILLQLQGSEAQKAYQGMFATIWKMYKEEGWRGWFRGNTLNCIRIVPYSAVQFAVFEKCKELLVRRKPPGQQTLTDTDRLIAGSIGGIASVAVTYPLDLVRARITVQTASLAKLNKGKLVEAPGVYETMVNVYRNEGGILALYRGIVPTTLGVAPYVAINFALYEYLRDSMDSSTKDFSNPMWKLGAGAFSSFVGGVLIYPLDLLRKRYQVASMAQGELGFQYRSVAHALQTIFQKEGFFGAYKGLTANLYKIVPSMAVIINPSEMRASRVLLNATKNAGPKNTVPVEMYPLFAAVGVAITSLGYFTYRHFAYDKQLRLWKNPNLSNLDNVLNEATKNEEKAEKSE</sequence>
<dbReference type="GO" id="GO:0055085">
    <property type="term" value="P:transmembrane transport"/>
    <property type="evidence" value="ECO:0007669"/>
    <property type="project" value="InterPro"/>
</dbReference>
<feature type="repeat" description="Solcar" evidence="9">
    <location>
        <begin position="150"/>
        <end position="246"/>
    </location>
</feature>
<dbReference type="PROSITE" id="PS50920">
    <property type="entry name" value="SOLCAR"/>
    <property type="match status" value="3"/>
</dbReference>
<keyword evidence="4" id="KW-0677">Repeat</keyword>
<feature type="transmembrane region" description="Helical" evidence="11">
    <location>
        <begin position="261"/>
        <end position="278"/>
    </location>
</feature>
<feature type="repeat" description="Solcar" evidence="9">
    <location>
        <begin position="255"/>
        <end position="346"/>
    </location>
</feature>
<keyword evidence="2 10" id="KW-0813">Transport</keyword>
<dbReference type="Gene3D" id="1.50.40.10">
    <property type="entry name" value="Mitochondrial carrier domain"/>
    <property type="match status" value="1"/>
</dbReference>
<accession>A0AA91PZC9</accession>
<dbReference type="GO" id="GO:0005743">
    <property type="term" value="C:mitochondrial inner membrane"/>
    <property type="evidence" value="ECO:0007669"/>
    <property type="project" value="UniProtKB-SubCell"/>
</dbReference>
<evidence type="ECO:0000313" key="13">
    <source>
        <dbReference type="Proteomes" id="UP000195602"/>
    </source>
</evidence>
<evidence type="ECO:0000256" key="1">
    <source>
        <dbReference type="ARBA" id="ARBA00004448"/>
    </source>
</evidence>
<keyword evidence="6 11" id="KW-1133">Transmembrane helix</keyword>
<protein>
    <submittedName>
        <fullName evidence="12">Mitochondrial carrier</fullName>
    </submittedName>
</protein>
<keyword evidence="8 9" id="KW-0472">Membrane</keyword>
<evidence type="ECO:0000256" key="8">
    <source>
        <dbReference type="ARBA" id="ARBA00023136"/>
    </source>
</evidence>
<dbReference type="SUPFAM" id="SSF103506">
    <property type="entry name" value="Mitochondrial carrier"/>
    <property type="match status" value="1"/>
</dbReference>
<dbReference type="PRINTS" id="PR00926">
    <property type="entry name" value="MITOCARRIER"/>
</dbReference>
<evidence type="ECO:0000256" key="4">
    <source>
        <dbReference type="ARBA" id="ARBA00022737"/>
    </source>
</evidence>
<evidence type="ECO:0000313" key="12">
    <source>
        <dbReference type="EMBL" id="OVF08212.1"/>
    </source>
</evidence>
<proteinExistence type="inferred from homology"/>
<dbReference type="InterPro" id="IPR018108">
    <property type="entry name" value="MCP_transmembrane"/>
</dbReference>
<evidence type="ECO:0000256" key="2">
    <source>
        <dbReference type="ARBA" id="ARBA00022448"/>
    </source>
</evidence>
<comment type="subcellular location">
    <subcellularLocation>
        <location evidence="1">Mitochondrion inner membrane</location>
        <topology evidence="1">Multi-pass membrane protein</topology>
    </subcellularLocation>
</comment>
<evidence type="ECO:0000256" key="9">
    <source>
        <dbReference type="PROSITE-ProRule" id="PRU00282"/>
    </source>
</evidence>
<dbReference type="EMBL" id="LYUB02000009">
    <property type="protein sequence ID" value="OVF08212.1"/>
    <property type="molecule type" value="Genomic_DNA"/>
</dbReference>
<keyword evidence="3 9" id="KW-0812">Transmembrane</keyword>
<evidence type="ECO:0000256" key="3">
    <source>
        <dbReference type="ARBA" id="ARBA00022692"/>
    </source>
</evidence>
<reference evidence="12 13" key="1">
    <citation type="submission" date="2017-04" db="EMBL/GenBank/DDBJ databases">
        <title>Draft genome of the yeast Clavispora lusitaniae type strain CBS 6936.</title>
        <authorList>
            <person name="Durrens P."/>
            <person name="Klopp C."/>
            <person name="Biteau N."/>
            <person name="Fitton-Ouhabi V."/>
            <person name="Dementhon K."/>
            <person name="Accoceberry I."/>
            <person name="Sherman D.J."/>
            <person name="Noel T."/>
        </authorList>
    </citation>
    <scope>NUCLEOTIDE SEQUENCE [LARGE SCALE GENOMIC DNA]</scope>
    <source>
        <strain evidence="12 13">CBS 6936</strain>
    </source>
</reference>
<dbReference type="InterPro" id="IPR010530">
    <property type="entry name" value="B12D"/>
</dbReference>
<name>A0AA91PZC9_CLALS</name>
<dbReference type="AlphaFoldDB" id="A0AA91PZC9"/>
<dbReference type="InterPro" id="IPR002067">
    <property type="entry name" value="MCP"/>
</dbReference>
<evidence type="ECO:0000256" key="10">
    <source>
        <dbReference type="RuleBase" id="RU000488"/>
    </source>
</evidence>
<evidence type="ECO:0000256" key="5">
    <source>
        <dbReference type="ARBA" id="ARBA00022792"/>
    </source>
</evidence>
<feature type="transmembrane region" description="Helical" evidence="11">
    <location>
        <begin position="217"/>
        <end position="240"/>
    </location>
</feature>
<organism evidence="12 13">
    <name type="scientific">Clavispora lusitaniae</name>
    <name type="common">Candida lusitaniae</name>
    <dbReference type="NCBI Taxonomy" id="36911"/>
    <lineage>
        <taxon>Eukaryota</taxon>
        <taxon>Fungi</taxon>
        <taxon>Dikarya</taxon>
        <taxon>Ascomycota</taxon>
        <taxon>Saccharomycotina</taxon>
        <taxon>Pichiomycetes</taxon>
        <taxon>Metschnikowiaceae</taxon>
        <taxon>Clavispora</taxon>
    </lineage>
</organism>
<comment type="caution">
    <text evidence="12">The sequence shown here is derived from an EMBL/GenBank/DDBJ whole genome shotgun (WGS) entry which is preliminary data.</text>
</comment>
<dbReference type="InterPro" id="IPR023395">
    <property type="entry name" value="MCP_dom_sf"/>
</dbReference>
<dbReference type="KEGG" id="clus:A9F13_09g01441"/>
<dbReference type="Proteomes" id="UP000195602">
    <property type="component" value="Unassembled WGS sequence"/>
</dbReference>
<dbReference type="PANTHER" id="PTHR24089">
    <property type="entry name" value="SOLUTE CARRIER FAMILY 25"/>
    <property type="match status" value="1"/>
</dbReference>
<comment type="similarity">
    <text evidence="10">Belongs to the mitochondrial carrier (TC 2.A.29) family.</text>
</comment>
<evidence type="ECO:0000256" key="6">
    <source>
        <dbReference type="ARBA" id="ARBA00022989"/>
    </source>
</evidence>
<dbReference type="Pfam" id="PF00153">
    <property type="entry name" value="Mito_carr"/>
    <property type="match status" value="3"/>
</dbReference>
<evidence type="ECO:0000256" key="11">
    <source>
        <dbReference type="SAM" id="Phobius"/>
    </source>
</evidence>
<keyword evidence="7" id="KW-0496">Mitochondrion</keyword>
<keyword evidence="5" id="KW-0999">Mitochondrion inner membrane</keyword>